<dbReference type="Proteomes" id="UP000178449">
    <property type="component" value="Unassembled WGS sequence"/>
</dbReference>
<evidence type="ECO:0000313" key="3">
    <source>
        <dbReference type="Proteomes" id="UP000178449"/>
    </source>
</evidence>
<comment type="caution">
    <text evidence="2">The sequence shown here is derived from an EMBL/GenBank/DDBJ whole genome shotgun (WGS) entry which is preliminary data.</text>
</comment>
<evidence type="ECO:0000313" key="2">
    <source>
        <dbReference type="EMBL" id="OGG96613.1"/>
    </source>
</evidence>
<feature type="domain" description="SiaC family regulatory phosphoprotein" evidence="1">
    <location>
        <begin position="9"/>
        <end position="126"/>
    </location>
</feature>
<protein>
    <recommendedName>
        <fullName evidence="1">SiaC family regulatory phosphoprotein domain-containing protein</fullName>
    </recommendedName>
</protein>
<dbReference type="EMBL" id="MFNE01000010">
    <property type="protein sequence ID" value="OGG96613.1"/>
    <property type="molecule type" value="Genomic_DNA"/>
</dbReference>
<accession>A0A1F6GEU5</accession>
<dbReference type="InterPro" id="IPR018530">
    <property type="entry name" value="SiaC"/>
</dbReference>
<sequence length="132" mass="15186">MERFVVERGTCYPRIDFDPIGHQLVIKGESYPEDTATFYGPAMDWLESYLAQLPTSQAVRVDLELTYFNSSSYKLLLGFFDRLESAAQQGHLILVNWHYDSDNSAQEENGLEFKEDLKQVQFKLCPIPSKTP</sequence>
<organism evidence="2 3">
    <name type="scientific">Candidatus Lambdaproteobacteria bacterium RIFOXYD2_FULL_50_16</name>
    <dbReference type="NCBI Taxonomy" id="1817772"/>
    <lineage>
        <taxon>Bacteria</taxon>
        <taxon>Pseudomonadati</taxon>
        <taxon>Pseudomonadota</taxon>
        <taxon>Candidatus Lambdaproteobacteria</taxon>
    </lineage>
</organism>
<reference evidence="2 3" key="1">
    <citation type="journal article" date="2016" name="Nat. Commun.">
        <title>Thousands of microbial genomes shed light on interconnected biogeochemical processes in an aquifer system.</title>
        <authorList>
            <person name="Anantharaman K."/>
            <person name="Brown C.T."/>
            <person name="Hug L.A."/>
            <person name="Sharon I."/>
            <person name="Castelle C.J."/>
            <person name="Probst A.J."/>
            <person name="Thomas B.C."/>
            <person name="Singh A."/>
            <person name="Wilkins M.J."/>
            <person name="Karaoz U."/>
            <person name="Brodie E.L."/>
            <person name="Williams K.H."/>
            <person name="Hubbard S.S."/>
            <person name="Banfield J.F."/>
        </authorList>
    </citation>
    <scope>NUCLEOTIDE SEQUENCE [LARGE SCALE GENOMIC DNA]</scope>
</reference>
<name>A0A1F6GEU5_9PROT</name>
<dbReference type="Pfam" id="PF09345">
    <property type="entry name" value="SiaC"/>
    <property type="match status" value="1"/>
</dbReference>
<evidence type="ECO:0000259" key="1">
    <source>
        <dbReference type="Pfam" id="PF09345"/>
    </source>
</evidence>
<proteinExistence type="predicted"/>
<dbReference type="AlphaFoldDB" id="A0A1F6GEU5"/>
<gene>
    <name evidence="2" type="ORF">A2527_03385</name>
</gene>
<dbReference type="STRING" id="1817772.A2527_03385"/>